<evidence type="ECO:0000313" key="2">
    <source>
        <dbReference type="Proteomes" id="UP001523528"/>
    </source>
</evidence>
<dbReference type="RefSeq" id="WP_165992608.1">
    <property type="nucleotide sequence ID" value="NZ_JAMYZY010000045.1"/>
</dbReference>
<dbReference type="EMBL" id="JAMYZZ010000046">
    <property type="protein sequence ID" value="MCP1259715.1"/>
    <property type="molecule type" value="Genomic_DNA"/>
</dbReference>
<proteinExistence type="predicted"/>
<evidence type="ECO:0000313" key="1">
    <source>
        <dbReference type="EMBL" id="MCP1259715.1"/>
    </source>
</evidence>
<comment type="caution">
    <text evidence="1">The sequence shown here is derived from an EMBL/GenBank/DDBJ whole genome shotgun (WGS) entry which is preliminary data.</text>
</comment>
<reference evidence="1 2" key="1">
    <citation type="submission" date="2022-06" db="EMBL/GenBank/DDBJ databases">
        <title>Acetobacer genomes from food samples.</title>
        <authorList>
            <person name="Sombolestani A."/>
        </authorList>
    </citation>
    <scope>NUCLEOTIDE SEQUENCE [LARGE SCALE GENOMIC DNA]</scope>
    <source>
        <strain evidence="1 2">R-83285</strain>
    </source>
</reference>
<protein>
    <submittedName>
        <fullName evidence="1">Uncharacterized protein</fullName>
    </submittedName>
</protein>
<name>A0ABT1F3C9_9PROT</name>
<gene>
    <name evidence="1" type="ORF">NKW50_14055</name>
</gene>
<organism evidence="1 2">
    <name type="scientific">Acetobacter lambici</name>
    <dbReference type="NCBI Taxonomy" id="1332824"/>
    <lineage>
        <taxon>Bacteria</taxon>
        <taxon>Pseudomonadati</taxon>
        <taxon>Pseudomonadota</taxon>
        <taxon>Alphaproteobacteria</taxon>
        <taxon>Acetobacterales</taxon>
        <taxon>Acetobacteraceae</taxon>
        <taxon>Acetobacter</taxon>
    </lineage>
</organism>
<sequence>MIPQYPVGTVFECRELGFNNWQETDDAGNEIALQFKTVDEARESFRDFVANVREAIRIGCTIPECDVEPDAFDLVAILPDGSEMFIETGEAIMNKSSKQ</sequence>
<keyword evidence="2" id="KW-1185">Reference proteome</keyword>
<dbReference type="Proteomes" id="UP001523528">
    <property type="component" value="Unassembled WGS sequence"/>
</dbReference>
<accession>A0ABT1F3C9</accession>